<comment type="subcellular location">
    <subcellularLocation>
        <location evidence="1">Cytoplasm</location>
        <location evidence="1">Cytoskeleton</location>
    </subcellularLocation>
</comment>
<dbReference type="GO" id="GO:0005524">
    <property type="term" value="F:ATP binding"/>
    <property type="evidence" value="ECO:0007669"/>
    <property type="project" value="UniProtKB-UniRule"/>
</dbReference>
<evidence type="ECO:0000256" key="9">
    <source>
        <dbReference type="PROSITE-ProRule" id="PRU00283"/>
    </source>
</evidence>
<organism evidence="13 14">
    <name type="scientific">Thraustotheca clavata</name>
    <dbReference type="NCBI Taxonomy" id="74557"/>
    <lineage>
        <taxon>Eukaryota</taxon>
        <taxon>Sar</taxon>
        <taxon>Stramenopiles</taxon>
        <taxon>Oomycota</taxon>
        <taxon>Saprolegniomycetes</taxon>
        <taxon>Saprolegniales</taxon>
        <taxon>Achlyaceae</taxon>
        <taxon>Thraustotheca</taxon>
    </lineage>
</organism>
<evidence type="ECO:0000256" key="6">
    <source>
        <dbReference type="ARBA" id="ARBA00023054"/>
    </source>
</evidence>
<dbReference type="GO" id="GO:0007018">
    <property type="term" value="P:microtubule-based movement"/>
    <property type="evidence" value="ECO:0007669"/>
    <property type="project" value="InterPro"/>
</dbReference>
<dbReference type="InterPro" id="IPR027417">
    <property type="entry name" value="P-loop_NTPase"/>
</dbReference>
<evidence type="ECO:0000256" key="7">
    <source>
        <dbReference type="ARBA" id="ARBA00023175"/>
    </source>
</evidence>
<feature type="compositionally biased region" description="Basic and acidic residues" evidence="11">
    <location>
        <begin position="1216"/>
        <end position="1228"/>
    </location>
</feature>
<evidence type="ECO:0000259" key="12">
    <source>
        <dbReference type="PROSITE" id="PS50067"/>
    </source>
</evidence>
<gene>
    <name evidence="13" type="ORF">THRCLA_03978</name>
</gene>
<comment type="caution">
    <text evidence="13">The sequence shown here is derived from an EMBL/GenBank/DDBJ whole genome shotgun (WGS) entry which is preliminary data.</text>
</comment>
<name>A0A1W0A0J5_9STRA</name>
<feature type="region of interest" description="Disordered" evidence="11">
    <location>
        <begin position="389"/>
        <end position="433"/>
    </location>
</feature>
<feature type="region of interest" description="Disordered" evidence="11">
    <location>
        <begin position="1156"/>
        <end position="1272"/>
    </location>
</feature>
<keyword evidence="4 9" id="KW-0547">Nucleotide-binding</keyword>
<evidence type="ECO:0000313" key="14">
    <source>
        <dbReference type="Proteomes" id="UP000243217"/>
    </source>
</evidence>
<feature type="compositionally biased region" description="Polar residues" evidence="11">
    <location>
        <begin position="1229"/>
        <end position="1260"/>
    </location>
</feature>
<dbReference type="Gene3D" id="3.40.850.10">
    <property type="entry name" value="Kinesin motor domain"/>
    <property type="match status" value="1"/>
</dbReference>
<dbReference type="InterPro" id="IPR032405">
    <property type="entry name" value="Kinesin_assoc"/>
</dbReference>
<dbReference type="GO" id="GO:0008017">
    <property type="term" value="F:microtubule binding"/>
    <property type="evidence" value="ECO:0007669"/>
    <property type="project" value="InterPro"/>
</dbReference>
<dbReference type="Proteomes" id="UP000243217">
    <property type="component" value="Unassembled WGS sequence"/>
</dbReference>
<dbReference type="InterPro" id="IPR022140">
    <property type="entry name" value="Kinesin-like_KIF1-typ"/>
</dbReference>
<dbReference type="SMART" id="SM00129">
    <property type="entry name" value="KISc"/>
    <property type="match status" value="1"/>
</dbReference>
<evidence type="ECO:0000256" key="2">
    <source>
        <dbReference type="ARBA" id="ARBA00022490"/>
    </source>
</evidence>
<dbReference type="Gene3D" id="6.10.250.2520">
    <property type="match status" value="1"/>
</dbReference>
<dbReference type="PROSITE" id="PS00411">
    <property type="entry name" value="KINESIN_MOTOR_1"/>
    <property type="match status" value="1"/>
</dbReference>
<keyword evidence="3" id="KW-0493">Microtubule</keyword>
<protein>
    <submittedName>
        <fullName evidence="13">Kinesin</fullName>
    </submittedName>
</protein>
<feature type="coiled-coil region" evidence="10">
    <location>
        <begin position="618"/>
        <end position="769"/>
    </location>
</feature>
<feature type="compositionally biased region" description="Polar residues" evidence="11">
    <location>
        <begin position="1156"/>
        <end position="1189"/>
    </location>
</feature>
<dbReference type="PRINTS" id="PR00380">
    <property type="entry name" value="KINESINHEAVY"/>
</dbReference>
<evidence type="ECO:0000256" key="5">
    <source>
        <dbReference type="ARBA" id="ARBA00022840"/>
    </source>
</evidence>
<feature type="domain" description="Kinesin motor" evidence="12">
    <location>
        <begin position="4"/>
        <end position="358"/>
    </location>
</feature>
<accession>A0A1W0A0J5</accession>
<dbReference type="PROSITE" id="PS50067">
    <property type="entry name" value="KINESIN_MOTOR_2"/>
    <property type="match status" value="1"/>
</dbReference>
<comment type="similarity">
    <text evidence="9">Belongs to the TRAFAC class myosin-kinesin ATPase superfamily. Kinesin family.</text>
</comment>
<evidence type="ECO:0000256" key="8">
    <source>
        <dbReference type="ARBA" id="ARBA00023212"/>
    </source>
</evidence>
<evidence type="ECO:0000256" key="11">
    <source>
        <dbReference type="SAM" id="MobiDB-lite"/>
    </source>
</evidence>
<dbReference type="InterPro" id="IPR036961">
    <property type="entry name" value="Kinesin_motor_dom_sf"/>
</dbReference>
<dbReference type="GO" id="GO:0003777">
    <property type="term" value="F:microtubule motor activity"/>
    <property type="evidence" value="ECO:0007669"/>
    <property type="project" value="InterPro"/>
</dbReference>
<feature type="compositionally biased region" description="Basic residues" evidence="11">
    <location>
        <begin position="1194"/>
        <end position="1204"/>
    </location>
</feature>
<keyword evidence="14" id="KW-1185">Reference proteome</keyword>
<evidence type="ECO:0000256" key="1">
    <source>
        <dbReference type="ARBA" id="ARBA00004245"/>
    </source>
</evidence>
<dbReference type="STRING" id="74557.A0A1W0A0J5"/>
<dbReference type="Pfam" id="PF16183">
    <property type="entry name" value="Kinesin_assoc"/>
    <property type="match status" value="1"/>
</dbReference>
<evidence type="ECO:0000256" key="4">
    <source>
        <dbReference type="ARBA" id="ARBA00022741"/>
    </source>
</evidence>
<keyword evidence="2" id="KW-0963">Cytoplasm</keyword>
<evidence type="ECO:0000256" key="10">
    <source>
        <dbReference type="SAM" id="Coils"/>
    </source>
</evidence>
<dbReference type="PANTHER" id="PTHR47117">
    <property type="entry name" value="STAR-RELATED LIPID TRANSFER PROTEIN 9"/>
    <property type="match status" value="1"/>
</dbReference>
<feature type="binding site" evidence="9">
    <location>
        <begin position="96"/>
        <end position="103"/>
    </location>
    <ligand>
        <name>ATP</name>
        <dbReference type="ChEBI" id="CHEBI:30616"/>
    </ligand>
</feature>
<keyword evidence="5 9" id="KW-0067">ATP-binding</keyword>
<dbReference type="EMBL" id="JNBS01000795">
    <property type="protein sequence ID" value="OQS03711.1"/>
    <property type="molecule type" value="Genomic_DNA"/>
</dbReference>
<dbReference type="InterPro" id="IPR001752">
    <property type="entry name" value="Kinesin_motor_dom"/>
</dbReference>
<dbReference type="InterPro" id="IPR000253">
    <property type="entry name" value="FHA_dom"/>
</dbReference>
<dbReference type="OrthoDB" id="3176171at2759"/>
<dbReference type="SUPFAM" id="SSF49879">
    <property type="entry name" value="SMAD/FHA domain"/>
    <property type="match status" value="1"/>
</dbReference>
<dbReference type="Pfam" id="PF12423">
    <property type="entry name" value="KIF1B"/>
    <property type="match status" value="1"/>
</dbReference>
<dbReference type="GO" id="GO:0005874">
    <property type="term" value="C:microtubule"/>
    <property type="evidence" value="ECO:0007669"/>
    <property type="project" value="UniProtKB-KW"/>
</dbReference>
<evidence type="ECO:0000313" key="13">
    <source>
        <dbReference type="EMBL" id="OQS03711.1"/>
    </source>
</evidence>
<dbReference type="SUPFAM" id="SSF52540">
    <property type="entry name" value="P-loop containing nucleoside triphosphate hydrolases"/>
    <property type="match status" value="1"/>
</dbReference>
<keyword evidence="7 9" id="KW-0505">Motor protein</keyword>
<feature type="coiled-coil region" evidence="10">
    <location>
        <begin position="1107"/>
        <end position="1148"/>
    </location>
</feature>
<reference evidence="13 14" key="1">
    <citation type="journal article" date="2014" name="Genome Biol. Evol.">
        <title>The secreted proteins of Achlya hypogyna and Thraustotheca clavata identify the ancestral oomycete secretome and reveal gene acquisitions by horizontal gene transfer.</title>
        <authorList>
            <person name="Misner I."/>
            <person name="Blouin N."/>
            <person name="Leonard G."/>
            <person name="Richards T.A."/>
            <person name="Lane C.E."/>
        </authorList>
    </citation>
    <scope>NUCLEOTIDE SEQUENCE [LARGE SCALE GENOMIC DNA]</scope>
    <source>
        <strain evidence="13 14">ATCC 34112</strain>
    </source>
</reference>
<feature type="compositionally biased region" description="Basic and acidic residues" evidence="11">
    <location>
        <begin position="413"/>
        <end position="433"/>
    </location>
</feature>
<dbReference type="InterPro" id="IPR019821">
    <property type="entry name" value="Kinesin_motor_CS"/>
</dbReference>
<dbReference type="Pfam" id="PF00225">
    <property type="entry name" value="Kinesin"/>
    <property type="match status" value="1"/>
</dbReference>
<sequence>MGDNVQVAVRVRPFNEREKSMNSTSCIRMVKETQQTIITDPDTNIEKSFTFDFSYDSFSPPTDPCHASQDVVWNDLGIKVLEHAWTGFNVSLFAYGQTGAGKSFSMVGYGFDKGIIPRASRVIFERITSNTCGDITYKVEASMMEIYNEKVKDLFNPSSDNLRVRDHPSQGPYADGLTRSAVSTYEEITALMDAGIMARTTASTNMNATSSRAHTIFQILLTQSEIDQSTHKMTDKVSRINLIDLAGSERAASTGATGARLKEGAAINQVGSYDRYECNGMDGKSLSALGNCISALADNASGKKKTLVPYRNSKLTHLLKDSLGGNAKTIMIAALSPASVNFAETLSTLRYADRAKQIKNQAIVNEDPNQLLIRKLKDELEQLRKAMIESGGLDSARPTSRMSTRGGMDGESGLERPESRQASREEQNEETIRKEQELAAIREQLEENQRLLRESEKSWTDRLKETEELAKKREEQLKSVGLATNLNDIRKKAKTEPHLINLNEDQQMSEKLFYFINPGINKVGRTDAEEPQSIILGGLGILKQHCTIESGEENLTISIQPGANVFLNGEPVKEGEVKPLSHNDRIILGNANVLRVVVPSQLPPEGEPEVIYDWQFAMKELNCKQMDLKEDKNQTDKELADMESRIKEMEDRMKEEREAAELKVQRQKEEWDSHVKKMQEDMKVQEMNLKLQLQQTEEGGNVDKKKLAEQLAEQETKLAEEMAKAEVAYEKKQLELIEKQKALELSLQKQMLETKHLAEKKEREQQERAILAQELLHTIPLVKEANMISEELKKNVGFTVKLLPTKPDLKFVTEKHLNIADTIATEMKIQVTFQDAGTYRTVLWDIEKFNNMIYEMRELYQIFIEKGRQHDAVHISEGGIDPFYEAPSPQLIGRSYIYLSSMVYGLKIADVVPILDSKGAICGKMTCEITPTVLTHAWQEQQRNLIAASGELIPLPTLRSFLNSNLRVHFTVTSLTGIPGKLCRDVFVAYKWYGDDQNHVSEITTTPSVDPVINFVECIECPISEQLIACFESTPVEISVFGNVPSSSLKTLPHEVLTHDEKKSKSFHADETKEDTPSIEVLLDNLHTSQIRLEMQEKVLMDNSIEIEHHQSEVDALQKNLHKIEAERDELLDLVAKLQKTNRNLKDQLGARVLESNTATPSSSSYNIKPELTTTSCQTDIDNGNQSDVSKPAKEHRKRKKKLKASFEESTSSEKVPLDDSPAEHSEIELTNSEPVTENIPSENELNNPNASQVEATSVESEPFETKSIEDKPKNMIPFANKSTAKVYAVNETSTIEPPPTKLSIAPTTTEPQVPYSTLSTKAPIIAQENPTIPMDTTAACKKAKDKGKCIIS</sequence>
<dbReference type="Pfam" id="PF00498">
    <property type="entry name" value="FHA"/>
    <property type="match status" value="1"/>
</dbReference>
<evidence type="ECO:0000256" key="3">
    <source>
        <dbReference type="ARBA" id="ARBA00022701"/>
    </source>
</evidence>
<keyword evidence="8" id="KW-0206">Cytoskeleton</keyword>
<dbReference type="Gene3D" id="2.60.200.20">
    <property type="match status" value="1"/>
</dbReference>
<keyword evidence="6 10" id="KW-0175">Coiled coil</keyword>
<dbReference type="FunFam" id="3.40.850.10:FF:000063">
    <property type="entry name" value="Kinesin-like protein"/>
    <property type="match status" value="1"/>
</dbReference>
<proteinExistence type="inferred from homology"/>
<dbReference type="InterPro" id="IPR008984">
    <property type="entry name" value="SMAD_FHA_dom_sf"/>
</dbReference>